<feature type="transmembrane region" description="Helical" evidence="2">
    <location>
        <begin position="344"/>
        <end position="365"/>
    </location>
</feature>
<evidence type="ECO:0000256" key="1">
    <source>
        <dbReference type="SAM" id="MobiDB-lite"/>
    </source>
</evidence>
<accession>A0A419R244</accession>
<feature type="transmembrane region" description="Helical" evidence="2">
    <location>
        <begin position="386"/>
        <end position="404"/>
    </location>
</feature>
<evidence type="ECO:0000256" key="2">
    <source>
        <dbReference type="SAM" id="Phobius"/>
    </source>
</evidence>
<proteinExistence type="predicted"/>
<feature type="transmembrane region" description="Helical" evidence="2">
    <location>
        <begin position="208"/>
        <end position="226"/>
    </location>
</feature>
<protein>
    <submittedName>
        <fullName evidence="3">DUF4153 domain-containing protein</fullName>
    </submittedName>
</protein>
<feature type="transmembrane region" description="Helical" evidence="2">
    <location>
        <begin position="168"/>
        <end position="188"/>
    </location>
</feature>
<gene>
    <name evidence="3" type="ORF">D6858_08970</name>
</gene>
<feature type="transmembrane region" description="Helical" evidence="2">
    <location>
        <begin position="128"/>
        <end position="147"/>
    </location>
</feature>
<feature type="transmembrane region" description="Helical" evidence="2">
    <location>
        <begin position="275"/>
        <end position="295"/>
    </location>
</feature>
<feature type="transmembrane region" description="Helical" evidence="2">
    <location>
        <begin position="238"/>
        <end position="263"/>
    </location>
</feature>
<reference evidence="3 4" key="1">
    <citation type="submission" date="2018-09" db="EMBL/GenBank/DDBJ databases">
        <title>Altererythrobacter sp.Ery1 and Ery12, the genome sequencing of novel strains in genus Alterythrobacter.</title>
        <authorList>
            <person name="Cheng H."/>
            <person name="Wu Y.-H."/>
            <person name="Fang C."/>
            <person name="Xu X.-W."/>
        </authorList>
    </citation>
    <scope>NUCLEOTIDE SEQUENCE [LARGE SCALE GENOMIC DNA]</scope>
    <source>
        <strain evidence="3 4">Ery12</strain>
    </source>
</reference>
<feature type="transmembrane region" description="Helical" evidence="2">
    <location>
        <begin position="307"/>
        <end position="332"/>
    </location>
</feature>
<sequence length="587" mass="63362">MLSPIHQSEGIEGGDRRMSDQQTAQQPGTIAGESHSEWALRPWLLGAVLAAAGLAIHFSGGGAGPYVKVGWRAALAAFLFFGSLSFAFLVERERWKGALVFALGTGVVMAGLAWRAVGGGDSIADPEYGFFAGVIATGLALPMYQAGFHRTRFATPYRTLHESAWSDAISGAGALAFMGAAWLMLALMAELFHLLKIDFLRDLMNKDWFGWIWSGAAFGAALGVLWNELKIIGTLQRLVMVVLSILAVPMALGLALFLLAMIVSGPDVLWEATRSATPILLTCAAGAWVLANAIVRDSDDDASHNRVLRIAGLVLALSILPLTVFAAISLGTRVAQYGLSPERLWGLVAIGVACAYGLAWLVAVLRGWRGKAQSGGWMARIRESNIHLAAAICVVALFLALPILDFGAISARSQIARLESGKVSPDRFDYAALRWDFGDAGRRALAGLASGKGDTAKFAKEAQAQKNRPYRTMTPAEVTDFLIRVQPSDPKLEKLVRDYIRDNRWACNEACVAIETRAPRDGKRHVAIVQGRSFAEVTLPEADTSGDVLAKEYPSVSGPDSKVEIRMIEKRYIFVDGKPLDRPLDDD</sequence>
<dbReference type="Proteomes" id="UP000284322">
    <property type="component" value="Unassembled WGS sequence"/>
</dbReference>
<keyword evidence="2" id="KW-0472">Membrane</keyword>
<dbReference type="InterPro" id="IPR025291">
    <property type="entry name" value="DUF4153"/>
</dbReference>
<comment type="caution">
    <text evidence="3">The sequence shown here is derived from an EMBL/GenBank/DDBJ whole genome shotgun (WGS) entry which is preliminary data.</text>
</comment>
<keyword evidence="2" id="KW-1133">Transmembrane helix</keyword>
<dbReference type="OrthoDB" id="7402611at2"/>
<feature type="transmembrane region" description="Helical" evidence="2">
    <location>
        <begin position="43"/>
        <end position="63"/>
    </location>
</feature>
<name>A0A419R244_9SPHN</name>
<keyword evidence="2" id="KW-0812">Transmembrane</keyword>
<dbReference type="AlphaFoldDB" id="A0A419R244"/>
<feature type="transmembrane region" description="Helical" evidence="2">
    <location>
        <begin position="69"/>
        <end position="90"/>
    </location>
</feature>
<feature type="transmembrane region" description="Helical" evidence="2">
    <location>
        <begin position="97"/>
        <end position="116"/>
    </location>
</feature>
<evidence type="ECO:0000313" key="3">
    <source>
        <dbReference type="EMBL" id="RJX68048.1"/>
    </source>
</evidence>
<organism evidence="3 4">
    <name type="scientific">Tsuneonella suprasediminis</name>
    <dbReference type="NCBI Taxonomy" id="2306996"/>
    <lineage>
        <taxon>Bacteria</taxon>
        <taxon>Pseudomonadati</taxon>
        <taxon>Pseudomonadota</taxon>
        <taxon>Alphaproteobacteria</taxon>
        <taxon>Sphingomonadales</taxon>
        <taxon>Erythrobacteraceae</taxon>
        <taxon>Tsuneonella</taxon>
    </lineage>
</organism>
<evidence type="ECO:0000313" key="4">
    <source>
        <dbReference type="Proteomes" id="UP000284322"/>
    </source>
</evidence>
<dbReference type="Pfam" id="PF13687">
    <property type="entry name" value="DUF4153"/>
    <property type="match status" value="1"/>
</dbReference>
<dbReference type="EMBL" id="RAHJ01000018">
    <property type="protein sequence ID" value="RJX68048.1"/>
    <property type="molecule type" value="Genomic_DNA"/>
</dbReference>
<keyword evidence="4" id="KW-1185">Reference proteome</keyword>
<feature type="region of interest" description="Disordered" evidence="1">
    <location>
        <begin position="1"/>
        <end position="32"/>
    </location>
</feature>